<accession>A0ACB9IBD4</accession>
<keyword evidence="2" id="KW-1185">Reference proteome</keyword>
<dbReference type="Proteomes" id="UP001056120">
    <property type="component" value="Linkage Group LG09"/>
</dbReference>
<organism evidence="1 2">
    <name type="scientific">Smallanthus sonchifolius</name>
    <dbReference type="NCBI Taxonomy" id="185202"/>
    <lineage>
        <taxon>Eukaryota</taxon>
        <taxon>Viridiplantae</taxon>
        <taxon>Streptophyta</taxon>
        <taxon>Embryophyta</taxon>
        <taxon>Tracheophyta</taxon>
        <taxon>Spermatophyta</taxon>
        <taxon>Magnoliopsida</taxon>
        <taxon>eudicotyledons</taxon>
        <taxon>Gunneridae</taxon>
        <taxon>Pentapetalae</taxon>
        <taxon>asterids</taxon>
        <taxon>campanulids</taxon>
        <taxon>Asterales</taxon>
        <taxon>Asteraceae</taxon>
        <taxon>Asteroideae</taxon>
        <taxon>Heliantheae alliance</taxon>
        <taxon>Millerieae</taxon>
        <taxon>Smallanthus</taxon>
    </lineage>
</organism>
<dbReference type="EMBL" id="CM042026">
    <property type="protein sequence ID" value="KAI3805569.1"/>
    <property type="molecule type" value="Genomic_DNA"/>
</dbReference>
<name>A0ACB9IBD4_9ASTR</name>
<gene>
    <name evidence="1" type="ORF">L1987_28078</name>
</gene>
<reference evidence="1 2" key="2">
    <citation type="journal article" date="2022" name="Mol. Ecol. Resour.">
        <title>The genomes of chicory, endive, great burdock and yacon provide insights into Asteraceae paleo-polyploidization history and plant inulin production.</title>
        <authorList>
            <person name="Fan W."/>
            <person name="Wang S."/>
            <person name="Wang H."/>
            <person name="Wang A."/>
            <person name="Jiang F."/>
            <person name="Liu H."/>
            <person name="Zhao H."/>
            <person name="Xu D."/>
            <person name="Zhang Y."/>
        </authorList>
    </citation>
    <scope>NUCLEOTIDE SEQUENCE [LARGE SCALE GENOMIC DNA]</scope>
    <source>
        <strain evidence="2">cv. Yunnan</strain>
        <tissue evidence="1">Leaves</tissue>
    </source>
</reference>
<sequence>MRPQVKDGFPITSSRGTNMELYENDFADSYDWEVLMEKAEMFELMEFQKIIVNHEQLLKLEKLLNDAYKILRPKLSAYAHRKQVIRVLNDIAKDLYGNSAGCPIVEEFGSFLMDLFTRESDLDLSINFRHIPLMFSRDQKIKLLQKFASKLYSLQSEGRVQKVQPIMGAKVPILKFVDTATRVECDLSVENWDGLSKSWVIRFITSIDERFMKLSFLIKAWAKAHDINSPKDQTLNSISIILLVAFHLQTRDPPILPPFSAILEDGEDTASVRNSVRKFQNYGRRNSETLGELFVSFLIMLASVEDLWQKGLCASPYLGKWTSKTWDNKIAIMSVEDFMDRTQNVARTVGKVEEDLGGHKAHKVGVVAHLLAVGVGSDG</sequence>
<evidence type="ECO:0000313" key="1">
    <source>
        <dbReference type="EMBL" id="KAI3805569.1"/>
    </source>
</evidence>
<comment type="caution">
    <text evidence="1">The sequence shown here is derived from an EMBL/GenBank/DDBJ whole genome shotgun (WGS) entry which is preliminary data.</text>
</comment>
<reference evidence="2" key="1">
    <citation type="journal article" date="2022" name="Mol. Ecol. Resour.">
        <title>The genomes of chicory, endive, great burdock and yacon provide insights into Asteraceae palaeo-polyploidization history and plant inulin production.</title>
        <authorList>
            <person name="Fan W."/>
            <person name="Wang S."/>
            <person name="Wang H."/>
            <person name="Wang A."/>
            <person name="Jiang F."/>
            <person name="Liu H."/>
            <person name="Zhao H."/>
            <person name="Xu D."/>
            <person name="Zhang Y."/>
        </authorList>
    </citation>
    <scope>NUCLEOTIDE SEQUENCE [LARGE SCALE GENOMIC DNA]</scope>
    <source>
        <strain evidence="2">cv. Yunnan</strain>
    </source>
</reference>
<evidence type="ECO:0000313" key="2">
    <source>
        <dbReference type="Proteomes" id="UP001056120"/>
    </source>
</evidence>
<protein>
    <submittedName>
        <fullName evidence="1">Uncharacterized protein</fullName>
    </submittedName>
</protein>
<proteinExistence type="predicted"/>